<dbReference type="PANTHER" id="PTHR46795">
    <property type="entry name" value="ABC TRANSPORTER PERMEASE-RELATED-RELATED"/>
    <property type="match status" value="1"/>
</dbReference>
<comment type="caution">
    <text evidence="2">The sequence shown here is derived from an EMBL/GenBank/DDBJ whole genome shotgun (WGS) entry which is preliminary data.</text>
</comment>
<evidence type="ECO:0000313" key="2">
    <source>
        <dbReference type="EMBL" id="KEI13849.1"/>
    </source>
</evidence>
<organism evidence="2 3">
    <name type="scientific">Clostridium novyi B str. ATCC 27606</name>
    <dbReference type="NCBI Taxonomy" id="1443123"/>
    <lineage>
        <taxon>Bacteria</taxon>
        <taxon>Bacillati</taxon>
        <taxon>Bacillota</taxon>
        <taxon>Clostridia</taxon>
        <taxon>Eubacteriales</taxon>
        <taxon>Clostridiaceae</taxon>
        <taxon>Clostridium</taxon>
    </lineage>
</organism>
<feature type="transmembrane region" description="Helical" evidence="1">
    <location>
        <begin position="58"/>
        <end position="76"/>
    </location>
</feature>
<keyword evidence="1" id="KW-0472">Membrane</keyword>
<evidence type="ECO:0000313" key="3">
    <source>
        <dbReference type="Proteomes" id="UP000027770"/>
    </source>
</evidence>
<evidence type="ECO:0000256" key="1">
    <source>
        <dbReference type="SAM" id="Phobius"/>
    </source>
</evidence>
<keyword evidence="1" id="KW-1133">Transmembrane helix</keyword>
<dbReference type="EMBL" id="JENW01000124">
    <property type="protein sequence ID" value="KEI13849.1"/>
    <property type="molecule type" value="Genomic_DNA"/>
</dbReference>
<protein>
    <submittedName>
        <fullName evidence="2">Uncharacterized protein</fullName>
    </submittedName>
</protein>
<sequence>MNFRAISFKMFKSNIRRYILYILCSAFTIMIVFLYLTMYTNKDFKDSSKVNDLISSNLYTPSLVLAIFSICFIIYVHNYFMKFRNKDFALFMILGITNNDIRKCSNCHHIYVNRYYYRYPVFKNILFYCNETD</sequence>
<dbReference type="Proteomes" id="UP000027770">
    <property type="component" value="Unassembled WGS sequence"/>
</dbReference>
<dbReference type="PANTHER" id="PTHR46795:SF1">
    <property type="entry name" value="ABC TRANSPORTER PERMEASE PROTEIN"/>
    <property type="match status" value="1"/>
</dbReference>
<keyword evidence="3" id="KW-1185">Reference proteome</keyword>
<feature type="transmembrane region" description="Helical" evidence="1">
    <location>
        <begin position="18"/>
        <end position="38"/>
    </location>
</feature>
<keyword evidence="1" id="KW-0812">Transmembrane</keyword>
<proteinExistence type="predicted"/>
<dbReference type="InterPro" id="IPR052536">
    <property type="entry name" value="ABC-4_Integral_Memb_Prot"/>
</dbReference>
<accession>A0AA40IST4</accession>
<dbReference type="AlphaFoldDB" id="A0AA40IST4"/>
<gene>
    <name evidence="2" type="ORF">Z959_02100</name>
</gene>
<name>A0AA40IST4_CLONO</name>
<reference evidence="2 3" key="1">
    <citation type="submission" date="2014-02" db="EMBL/GenBank/DDBJ databases">
        <title>Plasmidome dynamics in the species complex Clostridium novyi sensu lato converts strains of independent lineages into distinctly different pathogens.</title>
        <authorList>
            <person name="Skarin H."/>
            <person name="Segerman B."/>
        </authorList>
    </citation>
    <scope>NUCLEOTIDE SEQUENCE [LARGE SCALE GENOMIC DNA]</scope>
    <source>
        <strain evidence="2 3">ATCC 27606</strain>
    </source>
</reference>